<protein>
    <recommendedName>
        <fullName evidence="4 11">Nicotinate phosphoribosyltransferase</fullName>
        <ecNumber evidence="3 11">6.3.4.21</ecNumber>
    </recommendedName>
</protein>
<dbReference type="InterPro" id="IPR007229">
    <property type="entry name" value="Nic_PRibTrfase-Fam"/>
</dbReference>
<evidence type="ECO:0000259" key="14">
    <source>
        <dbReference type="Pfam" id="PF17956"/>
    </source>
</evidence>
<evidence type="ECO:0000256" key="1">
    <source>
        <dbReference type="ARBA" id="ARBA00004952"/>
    </source>
</evidence>
<evidence type="ECO:0000313" key="16">
    <source>
        <dbReference type="Proteomes" id="UP000015104"/>
    </source>
</evidence>
<comment type="pathway">
    <text evidence="1 11">Cofactor biosynthesis; NAD(+) biosynthesis; nicotinate D-ribonucleotide from nicotinate: step 1/1.</text>
</comment>
<dbReference type="CDD" id="cd01570">
    <property type="entry name" value="NAPRTase_A"/>
    <property type="match status" value="1"/>
</dbReference>
<keyword evidence="6 11" id="KW-0436">Ligase</keyword>
<reference evidence="15" key="2">
    <citation type="submission" date="2015-06" db="UniProtKB">
        <authorList>
            <consortium name="EnsemblMetazoa"/>
        </authorList>
    </citation>
    <scope>IDENTIFICATION</scope>
</reference>
<dbReference type="EMBL" id="CAEY01000114">
    <property type="status" value="NOT_ANNOTATED_CDS"/>
    <property type="molecule type" value="Genomic_DNA"/>
</dbReference>
<evidence type="ECO:0000256" key="11">
    <source>
        <dbReference type="RuleBase" id="RU365100"/>
    </source>
</evidence>
<keyword evidence="5" id="KW-0597">Phosphoprotein</keyword>
<dbReference type="InterPro" id="IPR036068">
    <property type="entry name" value="Nicotinate_pribotase-like_C"/>
</dbReference>
<dbReference type="OMA" id="VYFPGSP"/>
<proteinExistence type="inferred from homology"/>
<dbReference type="SUPFAM" id="SSF54675">
    <property type="entry name" value="Nicotinate/Quinolinate PRTase N-terminal domain-like"/>
    <property type="match status" value="1"/>
</dbReference>
<dbReference type="EC" id="6.3.4.21" evidence="3 11"/>
<evidence type="ECO:0000256" key="5">
    <source>
        <dbReference type="ARBA" id="ARBA00022553"/>
    </source>
</evidence>
<dbReference type="NCBIfam" id="TIGR01513">
    <property type="entry name" value="NAPRTase_put"/>
    <property type="match status" value="1"/>
</dbReference>
<evidence type="ECO:0000256" key="6">
    <source>
        <dbReference type="ARBA" id="ARBA00022598"/>
    </source>
</evidence>
<dbReference type="InterPro" id="IPR040727">
    <property type="entry name" value="NAPRTase_N"/>
</dbReference>
<evidence type="ECO:0000256" key="9">
    <source>
        <dbReference type="ARBA" id="ARBA00023426"/>
    </source>
</evidence>
<dbReference type="InterPro" id="IPR041619">
    <property type="entry name" value="NAPRTase_C"/>
</dbReference>
<feature type="domain" description="Nicotinate phosphoribosyltransferase N-terminal" evidence="13">
    <location>
        <begin position="14"/>
        <end position="141"/>
    </location>
</feature>
<keyword evidence="16" id="KW-1185">Reference proteome</keyword>
<keyword evidence="8 11" id="KW-0808">Transferase</keyword>
<evidence type="ECO:0000256" key="8">
    <source>
        <dbReference type="ARBA" id="ARBA00022679"/>
    </source>
</evidence>
<dbReference type="EnsemblMetazoa" id="tetur12g02470.1">
    <property type="protein sequence ID" value="tetur12g02470.1"/>
    <property type="gene ID" value="tetur12g02470"/>
</dbReference>
<dbReference type="PIRSF" id="PIRSF000484">
    <property type="entry name" value="NAPRT"/>
    <property type="match status" value="1"/>
</dbReference>
<gene>
    <name evidence="15" type="primary">107364476</name>
</gene>
<sequence>MAHNEFKSNVIQPLLTDLYEVTMAYSFWKDRKHDVRAVFDLFFRKNPFQGEFTVFAGLKDCLLYLESFRFSASDISYLKSKLPKNTEPEFFDYLASLTAKDVTVHAVEEGTIVFPKVPLVSLEGPLAVVQLLETTFLTLINFASLVTTNAARYRLAAPENVRLLEFGLRRAQGPDGGLSASKYAFTGGFDGTSNLLAGKIFDIPVSGTHAHSFVMTYSNVNQLNSRTLKNVHDGKEYDFVAACFEWRAKIANKLGIVESEANDGEIAAFIAYALAFPESFVALVDTYNVLRSGLLNFAAVAMALDQFGYHPIGIRIDSGDLAYLSKEAYKLFQQIANHFECPWFTSLHIIASNDLNEDTIHSLNDQGHKITSFAIGTHLVTCQKQPALGCVYKLTEINSQPCIKLSEDLDKVTIPGRKKVYRLYGQDGFAILDLLAKSNEKEPQVGDRILCRHPILESKRAFVIPSSVTCLLEKWWYNGEITRPLPTLVDIKNKVSKGLATLRPDMKRHLNPTPYKVSVTETLYEEMHSIWLENAPIGELS</sequence>
<dbReference type="Pfam" id="PF04095">
    <property type="entry name" value="NAPRTase"/>
    <property type="match status" value="1"/>
</dbReference>
<dbReference type="KEGG" id="tut:107364476"/>
<feature type="domain" description="Nicotinate phosphoribosyltransferase C-terminal" evidence="14">
    <location>
        <begin position="417"/>
        <end position="525"/>
    </location>
</feature>
<name>T1KIT2_TETUR</name>
<dbReference type="PANTHER" id="PTHR11098:SF1">
    <property type="entry name" value="NICOTINATE PHOSPHORIBOSYLTRANSFERASE"/>
    <property type="match status" value="1"/>
</dbReference>
<accession>T1KIT2</accession>
<dbReference type="Gene3D" id="3.20.140.10">
    <property type="entry name" value="nicotinate phosphoribosyltransferase"/>
    <property type="match status" value="2"/>
</dbReference>
<evidence type="ECO:0000256" key="2">
    <source>
        <dbReference type="ARBA" id="ARBA00010897"/>
    </source>
</evidence>
<dbReference type="Proteomes" id="UP000015104">
    <property type="component" value="Unassembled WGS sequence"/>
</dbReference>
<dbReference type="HOGENOM" id="CLU_025154_1_0_1"/>
<dbReference type="GO" id="GO:0004516">
    <property type="term" value="F:nicotinate phosphoribosyltransferase activity"/>
    <property type="evidence" value="ECO:0007669"/>
    <property type="project" value="UniProtKB-UniRule"/>
</dbReference>
<dbReference type="Pfam" id="PF17767">
    <property type="entry name" value="NAPRTase_N"/>
    <property type="match status" value="1"/>
</dbReference>
<dbReference type="PANTHER" id="PTHR11098">
    <property type="entry name" value="NICOTINATE PHOSPHORIBOSYLTRANSFERASE"/>
    <property type="match status" value="1"/>
</dbReference>
<evidence type="ECO:0000313" key="15">
    <source>
        <dbReference type="EnsemblMetazoa" id="tetur12g02470.1"/>
    </source>
</evidence>
<evidence type="ECO:0000256" key="10">
    <source>
        <dbReference type="ARBA" id="ARBA00048668"/>
    </source>
</evidence>
<comment type="similarity">
    <text evidence="2 11">Belongs to the NAPRTase family.</text>
</comment>
<dbReference type="Gene3D" id="3.20.20.70">
    <property type="entry name" value="Aldolase class I"/>
    <property type="match status" value="2"/>
</dbReference>
<feature type="domain" description="Nicotinate/nicotinamide phosphoribosyltransferase" evidence="12">
    <location>
        <begin position="162"/>
        <end position="412"/>
    </location>
</feature>
<dbReference type="GO" id="GO:0005829">
    <property type="term" value="C:cytosol"/>
    <property type="evidence" value="ECO:0007669"/>
    <property type="project" value="TreeGrafter"/>
</dbReference>
<evidence type="ECO:0000256" key="4">
    <source>
        <dbReference type="ARBA" id="ARBA00021569"/>
    </source>
</evidence>
<dbReference type="eggNOG" id="KOG2511">
    <property type="taxonomic scope" value="Eukaryota"/>
</dbReference>
<dbReference type="Pfam" id="PF17956">
    <property type="entry name" value="NAPRTase_C"/>
    <property type="match status" value="1"/>
</dbReference>
<organism evidence="15 16">
    <name type="scientific">Tetranychus urticae</name>
    <name type="common">Two-spotted spider mite</name>
    <dbReference type="NCBI Taxonomy" id="32264"/>
    <lineage>
        <taxon>Eukaryota</taxon>
        <taxon>Metazoa</taxon>
        <taxon>Ecdysozoa</taxon>
        <taxon>Arthropoda</taxon>
        <taxon>Chelicerata</taxon>
        <taxon>Arachnida</taxon>
        <taxon>Acari</taxon>
        <taxon>Acariformes</taxon>
        <taxon>Trombidiformes</taxon>
        <taxon>Prostigmata</taxon>
        <taxon>Eleutherengona</taxon>
        <taxon>Raphignathae</taxon>
        <taxon>Tetranychoidea</taxon>
        <taxon>Tetranychidae</taxon>
        <taxon>Tetranychus</taxon>
    </lineage>
</organism>
<dbReference type="InterPro" id="IPR041525">
    <property type="entry name" value="N/Namide_PRibTrfase"/>
</dbReference>
<evidence type="ECO:0000256" key="7">
    <source>
        <dbReference type="ARBA" id="ARBA00022642"/>
    </source>
</evidence>
<keyword evidence="7 11" id="KW-0662">Pyridine nucleotide biosynthesis</keyword>
<comment type="PTM">
    <text evidence="11">Transiently phosphorylated on a His residue during the reaction cycle. Phosphorylation strongly increases the affinity for substrates and increases the rate of nicotinate D-ribonucleotide production. Dephosphorylation regenerates the low-affinity form of the enzyme, leading to product release.</text>
</comment>
<evidence type="ECO:0000259" key="13">
    <source>
        <dbReference type="Pfam" id="PF17767"/>
    </source>
</evidence>
<evidence type="ECO:0000259" key="12">
    <source>
        <dbReference type="Pfam" id="PF04095"/>
    </source>
</evidence>
<dbReference type="SUPFAM" id="SSF51690">
    <property type="entry name" value="Nicotinate/Quinolinate PRTase C-terminal domain-like"/>
    <property type="match status" value="1"/>
</dbReference>
<dbReference type="InterPro" id="IPR006405">
    <property type="entry name" value="Nic_PRibTrfase_pncB"/>
</dbReference>
<dbReference type="GO" id="GO:0016740">
    <property type="term" value="F:transferase activity"/>
    <property type="evidence" value="ECO:0007669"/>
    <property type="project" value="UniProtKB-KW"/>
</dbReference>
<dbReference type="STRING" id="32264.T1KIT2"/>
<dbReference type="InterPro" id="IPR013785">
    <property type="entry name" value="Aldolase_TIM"/>
</dbReference>
<dbReference type="GO" id="GO:0034355">
    <property type="term" value="P:NAD+ biosynthetic process via the salvage pathway"/>
    <property type="evidence" value="ECO:0007669"/>
    <property type="project" value="TreeGrafter"/>
</dbReference>
<comment type="catalytic activity">
    <reaction evidence="10 11">
        <text>5-phospho-alpha-D-ribose 1-diphosphate + nicotinate + ATP + H2O = nicotinate beta-D-ribonucleotide + ADP + phosphate + diphosphate</text>
        <dbReference type="Rhea" id="RHEA:36163"/>
        <dbReference type="ChEBI" id="CHEBI:15377"/>
        <dbReference type="ChEBI" id="CHEBI:30616"/>
        <dbReference type="ChEBI" id="CHEBI:32544"/>
        <dbReference type="ChEBI" id="CHEBI:33019"/>
        <dbReference type="ChEBI" id="CHEBI:43474"/>
        <dbReference type="ChEBI" id="CHEBI:57502"/>
        <dbReference type="ChEBI" id="CHEBI:58017"/>
        <dbReference type="ChEBI" id="CHEBI:456216"/>
        <dbReference type="EC" id="6.3.4.21"/>
    </reaction>
</comment>
<reference evidence="16" key="1">
    <citation type="submission" date="2011-08" db="EMBL/GenBank/DDBJ databases">
        <authorList>
            <person name="Rombauts S."/>
        </authorList>
    </citation>
    <scope>NUCLEOTIDE SEQUENCE</scope>
    <source>
        <strain evidence="16">London</strain>
    </source>
</reference>
<evidence type="ECO:0000256" key="3">
    <source>
        <dbReference type="ARBA" id="ARBA00013236"/>
    </source>
</evidence>
<comment type="function">
    <text evidence="9">Catalyzes the first step in the biosynthesis of NAD from nicotinic acid, the ATP-dependent synthesis of beta-nicotinate D-ribonucleotide from nicotinate and 5-phospho-D-ribose 1-phosphate. Helps prevent cellular oxidative stress via its role in NAD biosynthesis.</text>
</comment>
<dbReference type="AlphaFoldDB" id="T1KIT2"/>
<dbReference type="UniPathway" id="UPA00253">
    <property type="reaction ID" value="UER00457"/>
</dbReference>
<dbReference type="FunFam" id="3.20.140.10:FF:000006">
    <property type="entry name" value="Nicotinate phosphoribosyltransferase"/>
    <property type="match status" value="1"/>
</dbReference>
<dbReference type="FunFam" id="3.20.140.10:FF:000002">
    <property type="entry name" value="Nicotinate phosphoribosyltransferase"/>
    <property type="match status" value="1"/>
</dbReference>
<dbReference type="OrthoDB" id="193380at2759"/>